<dbReference type="Pfam" id="PF13411">
    <property type="entry name" value="MerR_1"/>
    <property type="match status" value="1"/>
</dbReference>
<name>A0AAN4UTG2_9RHOB</name>
<keyword evidence="6" id="KW-0805">Transcription regulation</keyword>
<feature type="domain" description="HTH merR-type" evidence="12">
    <location>
        <begin position="1"/>
        <end position="72"/>
    </location>
</feature>
<evidence type="ECO:0000256" key="2">
    <source>
        <dbReference type="ARBA" id="ARBA00022466"/>
    </source>
</evidence>
<dbReference type="Proteomes" id="UP000634647">
    <property type="component" value="Unassembled WGS sequence"/>
</dbReference>
<evidence type="ECO:0000256" key="4">
    <source>
        <dbReference type="ARBA" id="ARBA00022723"/>
    </source>
</evidence>
<dbReference type="CDD" id="cd04783">
    <property type="entry name" value="HTH_MerR1"/>
    <property type="match status" value="1"/>
</dbReference>
<dbReference type="InterPro" id="IPR036163">
    <property type="entry name" value="HMA_dom_sf"/>
</dbReference>
<comment type="function">
    <text evidence="10">Mediates the mercuric-dependent induction of mercury resistance operon. In the absence of mercury MerR represses transcription by binding tightly to the mer operator region; when mercury is present the dimeric complex binds a single ion and becomes a potent transcriptional activator, while remaining bound to the mer site.</text>
</comment>
<dbReference type="InterPro" id="IPR000551">
    <property type="entry name" value="MerR-type_HTH_dom"/>
</dbReference>
<dbReference type="SUPFAM" id="SSF55008">
    <property type="entry name" value="HMA, heavy metal-associated domain"/>
    <property type="match status" value="1"/>
</dbReference>
<keyword evidence="3" id="KW-0678">Repressor</keyword>
<dbReference type="GO" id="GO:0045340">
    <property type="term" value="F:mercury ion binding"/>
    <property type="evidence" value="ECO:0007669"/>
    <property type="project" value="InterPro"/>
</dbReference>
<accession>A0AAN4UTG2</accession>
<evidence type="ECO:0000313" key="16">
    <source>
        <dbReference type="Proteomes" id="UP000634647"/>
    </source>
</evidence>
<evidence type="ECO:0000256" key="5">
    <source>
        <dbReference type="ARBA" id="ARBA00022914"/>
    </source>
</evidence>
<evidence type="ECO:0000256" key="6">
    <source>
        <dbReference type="ARBA" id="ARBA00023015"/>
    </source>
</evidence>
<dbReference type="GO" id="GO:0003677">
    <property type="term" value="F:DNA binding"/>
    <property type="evidence" value="ECO:0007669"/>
    <property type="project" value="UniProtKB-KW"/>
</dbReference>
<dbReference type="InterPro" id="IPR006121">
    <property type="entry name" value="HMA_dom"/>
</dbReference>
<evidence type="ECO:0000313" key="14">
    <source>
        <dbReference type="EMBL" id="SDX34838.1"/>
    </source>
</evidence>
<dbReference type="AlphaFoldDB" id="A0AAN4UTG2"/>
<dbReference type="PROSITE" id="PS50846">
    <property type="entry name" value="HMA_2"/>
    <property type="match status" value="1"/>
</dbReference>
<evidence type="ECO:0000256" key="8">
    <source>
        <dbReference type="ARBA" id="ARBA00023159"/>
    </source>
</evidence>
<dbReference type="InterPro" id="IPR047057">
    <property type="entry name" value="MerR_fam"/>
</dbReference>
<comment type="caution">
    <text evidence="13">The sequence shown here is derived from an EMBL/GenBank/DDBJ whole genome shotgun (WGS) entry which is preliminary data.</text>
</comment>
<evidence type="ECO:0000256" key="9">
    <source>
        <dbReference type="ARBA" id="ARBA00023163"/>
    </source>
</evidence>
<dbReference type="Gene3D" id="3.30.70.100">
    <property type="match status" value="1"/>
</dbReference>
<evidence type="ECO:0000256" key="1">
    <source>
        <dbReference type="ARBA" id="ARBA00017146"/>
    </source>
</evidence>
<dbReference type="GO" id="GO:0046689">
    <property type="term" value="P:response to mercury ion"/>
    <property type="evidence" value="ECO:0007669"/>
    <property type="project" value="UniProtKB-KW"/>
</dbReference>
<keyword evidence="15" id="KW-1185">Reference proteome</keyword>
<evidence type="ECO:0000256" key="10">
    <source>
        <dbReference type="ARBA" id="ARBA00024874"/>
    </source>
</evidence>
<keyword evidence="9" id="KW-0804">Transcription</keyword>
<keyword evidence="5" id="KW-0476">Mercury</keyword>
<dbReference type="PANTHER" id="PTHR30204:SF69">
    <property type="entry name" value="MERR-FAMILY TRANSCRIPTIONAL REGULATOR"/>
    <property type="match status" value="1"/>
</dbReference>
<keyword evidence="7" id="KW-0238">DNA-binding</keyword>
<evidence type="ECO:0000256" key="7">
    <source>
        <dbReference type="ARBA" id="ARBA00023125"/>
    </source>
</evidence>
<reference evidence="13" key="1">
    <citation type="journal article" date="2014" name="Int. J. Syst. Evol. Microbiol.">
        <title>Complete genome sequence of Corynebacterium casei LMG S-19264T (=DSM 44701T), isolated from a smear-ripened cheese.</title>
        <authorList>
            <consortium name="US DOE Joint Genome Institute (JGI-PGF)"/>
            <person name="Walter F."/>
            <person name="Albersmeier A."/>
            <person name="Kalinowski J."/>
            <person name="Ruckert C."/>
        </authorList>
    </citation>
    <scope>NUCLEOTIDE SEQUENCE</scope>
    <source>
        <strain evidence="13">CGMCC 1.10859</strain>
    </source>
</reference>
<gene>
    <name evidence="13" type="ORF">GCM10008024_29290</name>
    <name evidence="14" type="ORF">SAMN05444006_11451</name>
</gene>
<dbReference type="SUPFAM" id="SSF46955">
    <property type="entry name" value="Putative DNA-binding domain"/>
    <property type="match status" value="1"/>
</dbReference>
<dbReference type="Proteomes" id="UP000199541">
    <property type="component" value="Unassembled WGS sequence"/>
</dbReference>
<dbReference type="EMBL" id="FNOB01000014">
    <property type="protein sequence ID" value="SDX34838.1"/>
    <property type="molecule type" value="Genomic_DNA"/>
</dbReference>
<dbReference type="SMART" id="SM00422">
    <property type="entry name" value="HTH_MERR"/>
    <property type="match status" value="1"/>
</dbReference>
<dbReference type="PROSITE" id="PS50937">
    <property type="entry name" value="HTH_MERR_2"/>
    <property type="match status" value="1"/>
</dbReference>
<dbReference type="Gene3D" id="1.10.1660.10">
    <property type="match status" value="1"/>
</dbReference>
<dbReference type="CDD" id="cd00371">
    <property type="entry name" value="HMA"/>
    <property type="match status" value="1"/>
</dbReference>
<evidence type="ECO:0000259" key="12">
    <source>
        <dbReference type="PROSITE" id="PS50937"/>
    </source>
</evidence>
<keyword evidence="4" id="KW-0479">Metal-binding</keyword>
<keyword evidence="2" id="KW-0475">Mercuric resistance</keyword>
<dbReference type="InterPro" id="IPR011794">
    <property type="entry name" value="MerR"/>
</dbReference>
<dbReference type="InterPro" id="IPR009061">
    <property type="entry name" value="DNA-bd_dom_put_sf"/>
</dbReference>
<dbReference type="Pfam" id="PF00403">
    <property type="entry name" value="HMA"/>
    <property type="match status" value="1"/>
</dbReference>
<evidence type="ECO:0000259" key="11">
    <source>
        <dbReference type="PROSITE" id="PS50846"/>
    </source>
</evidence>
<dbReference type="PRINTS" id="PR00040">
    <property type="entry name" value="HTHMERR"/>
</dbReference>
<protein>
    <recommendedName>
        <fullName evidence="1">Mercuric resistance operon regulatory protein</fullName>
    </recommendedName>
</protein>
<evidence type="ECO:0000313" key="13">
    <source>
        <dbReference type="EMBL" id="GHE03970.1"/>
    </source>
</evidence>
<reference evidence="13" key="3">
    <citation type="submission" date="2023-06" db="EMBL/GenBank/DDBJ databases">
        <authorList>
            <person name="Sun Q."/>
            <person name="Zhou Y."/>
        </authorList>
    </citation>
    <scope>NUCLEOTIDE SEQUENCE</scope>
    <source>
        <strain evidence="13">CGMCC 1.10859</strain>
    </source>
</reference>
<proteinExistence type="predicted"/>
<feature type="domain" description="HMA" evidence="11">
    <location>
        <begin position="155"/>
        <end position="221"/>
    </location>
</feature>
<reference evidence="14 15" key="2">
    <citation type="submission" date="2016-10" db="EMBL/GenBank/DDBJ databases">
        <authorList>
            <person name="Varghese N."/>
            <person name="Submissions S."/>
        </authorList>
    </citation>
    <scope>NUCLEOTIDE SEQUENCE [LARGE SCALE GENOMIC DNA]</scope>
    <source>
        <strain evidence="14 15">DSM 24802</strain>
    </source>
</reference>
<keyword evidence="8" id="KW-0010">Activator</keyword>
<evidence type="ECO:0000313" key="15">
    <source>
        <dbReference type="Proteomes" id="UP000199541"/>
    </source>
</evidence>
<dbReference type="PROSITE" id="PS00552">
    <property type="entry name" value="HTH_MERR_1"/>
    <property type="match status" value="1"/>
</dbReference>
<dbReference type="PANTHER" id="PTHR30204">
    <property type="entry name" value="REDOX-CYCLING DRUG-SENSING TRANSCRIPTIONAL ACTIVATOR SOXR"/>
    <property type="match status" value="1"/>
</dbReference>
<dbReference type="EMBL" id="BNAB01000014">
    <property type="protein sequence ID" value="GHE03970.1"/>
    <property type="molecule type" value="Genomic_DNA"/>
</dbReference>
<evidence type="ECO:0000256" key="3">
    <source>
        <dbReference type="ARBA" id="ARBA00022491"/>
    </source>
</evidence>
<dbReference type="RefSeq" id="WP_035847021.1">
    <property type="nucleotide sequence ID" value="NZ_BNAB01000014.1"/>
</dbReference>
<organism evidence="13 16">
    <name type="scientific">Allgaiera indica</name>
    <dbReference type="NCBI Taxonomy" id="765699"/>
    <lineage>
        <taxon>Bacteria</taxon>
        <taxon>Pseudomonadati</taxon>
        <taxon>Pseudomonadota</taxon>
        <taxon>Alphaproteobacteria</taxon>
        <taxon>Rhodobacterales</taxon>
        <taxon>Paracoccaceae</taxon>
        <taxon>Allgaiera</taxon>
    </lineage>
</organism>
<sequence>MTGCSIGRAARATGVNVETIRFYERRGLVPQPPRPTQGYREYGAETIERIRFIRHAQQIGFSLNDIRELLALRTDPGSDCSEVRLRAVAKLGDVNAKICRLQQMRAALETLIAACPGQGAVGSCSILNEIARQNLRPVGSIHPAKPTAKGPVAMITTEFIVDGMHCGGCAKTATALLRQVPGVRKAEVTYPEKRARVLHDPDQASAADLHAAVGQTGYVVRDLGA</sequence>
<dbReference type="GO" id="GO:0003700">
    <property type="term" value="F:DNA-binding transcription factor activity"/>
    <property type="evidence" value="ECO:0007669"/>
    <property type="project" value="InterPro"/>
</dbReference>